<proteinExistence type="predicted"/>
<dbReference type="EMBL" id="NMUH01001872">
    <property type="protein sequence ID" value="MQL96071.1"/>
    <property type="molecule type" value="Genomic_DNA"/>
</dbReference>
<reference evidence="1" key="1">
    <citation type="submission" date="2017-07" db="EMBL/GenBank/DDBJ databases">
        <title>Taro Niue Genome Assembly and Annotation.</title>
        <authorList>
            <person name="Atibalentja N."/>
            <person name="Keating K."/>
            <person name="Fields C.J."/>
        </authorList>
    </citation>
    <scope>NUCLEOTIDE SEQUENCE</scope>
    <source>
        <strain evidence="1">Niue_2</strain>
        <tissue evidence="1">Leaf</tissue>
    </source>
</reference>
<name>A0A843VH79_COLES</name>
<feature type="non-terminal residue" evidence="1">
    <location>
        <position position="1"/>
    </location>
</feature>
<gene>
    <name evidence="1" type="ORF">Taro_028751</name>
</gene>
<dbReference type="Proteomes" id="UP000652761">
    <property type="component" value="Unassembled WGS sequence"/>
</dbReference>
<sequence length="140" mass="14999">MEGADRQAPFGSVRTREAEWLGSVFQVGGGGSRDGSGVGFSLRRLIFGSLCKVKKTEVRRIWCLQVAEKGRRPASPCGGGLGTAQAQHNKDDRLPSVVVVWSRNLQPRLHANRAGGLPFFGGDVAREGDDGPRVSIGKDL</sequence>
<accession>A0A843VH79</accession>
<evidence type="ECO:0000313" key="1">
    <source>
        <dbReference type="EMBL" id="MQL96071.1"/>
    </source>
</evidence>
<keyword evidence="2" id="KW-1185">Reference proteome</keyword>
<comment type="caution">
    <text evidence="1">The sequence shown here is derived from an EMBL/GenBank/DDBJ whole genome shotgun (WGS) entry which is preliminary data.</text>
</comment>
<dbReference type="AlphaFoldDB" id="A0A843VH79"/>
<evidence type="ECO:0000313" key="2">
    <source>
        <dbReference type="Proteomes" id="UP000652761"/>
    </source>
</evidence>
<protein>
    <submittedName>
        <fullName evidence="1">Uncharacterized protein</fullName>
    </submittedName>
</protein>
<organism evidence="1 2">
    <name type="scientific">Colocasia esculenta</name>
    <name type="common">Wild taro</name>
    <name type="synonym">Arum esculentum</name>
    <dbReference type="NCBI Taxonomy" id="4460"/>
    <lineage>
        <taxon>Eukaryota</taxon>
        <taxon>Viridiplantae</taxon>
        <taxon>Streptophyta</taxon>
        <taxon>Embryophyta</taxon>
        <taxon>Tracheophyta</taxon>
        <taxon>Spermatophyta</taxon>
        <taxon>Magnoliopsida</taxon>
        <taxon>Liliopsida</taxon>
        <taxon>Araceae</taxon>
        <taxon>Aroideae</taxon>
        <taxon>Colocasieae</taxon>
        <taxon>Colocasia</taxon>
    </lineage>
</organism>